<evidence type="ECO:0000256" key="6">
    <source>
        <dbReference type="ARBA" id="ARBA00023125"/>
    </source>
</evidence>
<dbReference type="InterPro" id="IPR014864">
    <property type="entry name" value="TF_NikR_Ni-bd_C"/>
</dbReference>
<dbReference type="InterPro" id="IPR045865">
    <property type="entry name" value="ACT-like_dom_sf"/>
</dbReference>
<evidence type="ECO:0000256" key="5">
    <source>
        <dbReference type="ARBA" id="ARBA00023015"/>
    </source>
</evidence>
<dbReference type="InterPro" id="IPR022988">
    <property type="entry name" value="Ni_resp_reg_NikR"/>
</dbReference>
<dbReference type="InterPro" id="IPR010985">
    <property type="entry name" value="Ribbon_hlx_hlx"/>
</dbReference>
<dbReference type="NCBIfam" id="NF003381">
    <property type="entry name" value="PRK04460.1"/>
    <property type="match status" value="1"/>
</dbReference>
<evidence type="ECO:0000256" key="7">
    <source>
        <dbReference type="ARBA" id="ARBA00023163"/>
    </source>
</evidence>
<name>C6XCC3_METGS</name>
<dbReference type="PANTHER" id="PTHR34719">
    <property type="entry name" value="NICKEL-RESPONSIVE REGULATOR"/>
    <property type="match status" value="1"/>
</dbReference>
<dbReference type="Proteomes" id="UP000002743">
    <property type="component" value="Chromosome"/>
</dbReference>
<dbReference type="PANTHER" id="PTHR34719:SF2">
    <property type="entry name" value="NICKEL-RESPONSIVE REGULATOR"/>
    <property type="match status" value="1"/>
</dbReference>
<dbReference type="GO" id="GO:0003677">
    <property type="term" value="F:DNA binding"/>
    <property type="evidence" value="ECO:0007669"/>
    <property type="project" value="UniProtKB-KW"/>
</dbReference>
<dbReference type="GO" id="GO:0010045">
    <property type="term" value="P:response to nickel cation"/>
    <property type="evidence" value="ECO:0007669"/>
    <property type="project" value="InterPro"/>
</dbReference>
<protein>
    <recommendedName>
        <fullName evidence="8">Putative nickel-responsive regulator</fullName>
    </recommendedName>
</protein>
<comment type="cofactor">
    <cofactor evidence="1">
        <name>Ni(2+)</name>
        <dbReference type="ChEBI" id="CHEBI:49786"/>
    </cofactor>
</comment>
<dbReference type="GO" id="GO:0003700">
    <property type="term" value="F:DNA-binding transcription factor activity"/>
    <property type="evidence" value="ECO:0007669"/>
    <property type="project" value="UniProtKB-UniRule"/>
</dbReference>
<dbReference type="AlphaFoldDB" id="C6XCC3"/>
<reference evidence="12" key="1">
    <citation type="submission" date="2009-07" db="EMBL/GenBank/DDBJ databases">
        <title>Complete sequence of chromosome of Methylovorus sp. SIP3-4.</title>
        <authorList>
            <person name="Lucas S."/>
            <person name="Copeland A."/>
            <person name="Lapidus A."/>
            <person name="Glavina del Rio T."/>
            <person name="Tice H."/>
            <person name="Bruce D."/>
            <person name="Goodwin L."/>
            <person name="Pitluck S."/>
            <person name="Clum A."/>
            <person name="Larimer F."/>
            <person name="Land M."/>
            <person name="Hauser L."/>
            <person name="Kyrpides N."/>
            <person name="Mikhailova N."/>
            <person name="Kayluzhnaya M."/>
            <person name="Chistoserdova L."/>
        </authorList>
    </citation>
    <scope>NUCLEOTIDE SEQUENCE [LARGE SCALE GENOMIC DNA]</scope>
    <source>
        <strain evidence="12">SIP3-4</strain>
    </source>
</reference>
<dbReference type="CDD" id="cd22231">
    <property type="entry name" value="RHH_NikR_HicB-like"/>
    <property type="match status" value="1"/>
</dbReference>
<dbReference type="GO" id="GO:0016151">
    <property type="term" value="F:nickel cation binding"/>
    <property type="evidence" value="ECO:0007669"/>
    <property type="project" value="UniProtKB-UniRule"/>
</dbReference>
<keyword evidence="3" id="KW-0533">Nickel</keyword>
<dbReference type="Gene3D" id="3.30.70.1150">
    <property type="entry name" value="ACT-like. Chain A, domain 2"/>
    <property type="match status" value="1"/>
</dbReference>
<dbReference type="InterPro" id="IPR027271">
    <property type="entry name" value="Acetolactate_synth/TF_NikR_C"/>
</dbReference>
<evidence type="ECO:0000256" key="1">
    <source>
        <dbReference type="ARBA" id="ARBA00001967"/>
    </source>
</evidence>
<dbReference type="InterPro" id="IPR002145">
    <property type="entry name" value="CopG"/>
</dbReference>
<feature type="domain" description="Ribbon-helix-helix protein CopG" evidence="9">
    <location>
        <begin position="12"/>
        <end position="51"/>
    </location>
</feature>
<evidence type="ECO:0000313" key="12">
    <source>
        <dbReference type="Proteomes" id="UP000002743"/>
    </source>
</evidence>
<sequence length="157" mass="17342">MNEKSKKAPVNRISISLPDELHAELDSMVIERGFESRSQAINDMLRQHLAEHKREKGNEVMVGTITILYNNGTRGLQKTIADLQYQHLDEVISSLHVHLADNQTMEVILVQGPALTVQAVANEIIALRGVITGKLQLMGAVIPPLHPMTPKARKAGQ</sequence>
<dbReference type="Pfam" id="PF08753">
    <property type="entry name" value="NikR_C"/>
    <property type="match status" value="1"/>
</dbReference>
<evidence type="ECO:0000256" key="8">
    <source>
        <dbReference type="HAMAP-Rule" id="MF_00476"/>
    </source>
</evidence>
<dbReference type="KEGG" id="mei:Msip34_0950"/>
<dbReference type="OrthoDB" id="9806294at2"/>
<evidence type="ECO:0000256" key="4">
    <source>
        <dbReference type="ARBA" id="ARBA00022723"/>
    </source>
</evidence>
<dbReference type="InterPro" id="IPR050192">
    <property type="entry name" value="CopG/NikR_regulator"/>
</dbReference>
<evidence type="ECO:0000313" key="11">
    <source>
        <dbReference type="EMBL" id="ACT50198.1"/>
    </source>
</evidence>
<dbReference type="NCBIfam" id="NF002815">
    <property type="entry name" value="PRK02967.1"/>
    <property type="match status" value="1"/>
</dbReference>
<dbReference type="HOGENOM" id="CLU_113319_1_3_4"/>
<dbReference type="Pfam" id="PF01402">
    <property type="entry name" value="RHH_1"/>
    <property type="match status" value="1"/>
</dbReference>
<gene>
    <name evidence="11" type="ordered locus">Msip34_0950</name>
</gene>
<evidence type="ECO:0000256" key="3">
    <source>
        <dbReference type="ARBA" id="ARBA00022596"/>
    </source>
</evidence>
<accession>C6XCC3</accession>
<keyword evidence="5 8" id="KW-0805">Transcription regulation</keyword>
<dbReference type="HAMAP" id="MF_00476">
    <property type="entry name" value="NikR"/>
    <property type="match status" value="1"/>
</dbReference>
<comment type="function">
    <text evidence="8">Transcriptional regulator.</text>
</comment>
<dbReference type="RefSeq" id="WP_015829733.1">
    <property type="nucleotide sequence ID" value="NC_012969.1"/>
</dbReference>
<keyword evidence="4" id="KW-0479">Metal-binding</keyword>
<evidence type="ECO:0000259" key="9">
    <source>
        <dbReference type="Pfam" id="PF01402"/>
    </source>
</evidence>
<keyword evidence="7 8" id="KW-0804">Transcription</keyword>
<comment type="similarity">
    <text evidence="2 8">Belongs to the transcriptional regulatory CopG/NikR family.</text>
</comment>
<dbReference type="InterPro" id="IPR013321">
    <property type="entry name" value="Arc_rbn_hlx_hlx"/>
</dbReference>
<reference evidence="11 12" key="2">
    <citation type="journal article" date="2011" name="J. Bacteriol.">
        <title>Genomes of three methylotrophs from a single niche uncover genetic and metabolic divergence of Methylophilaceae.</title>
        <authorList>
            <person name="Lapidus A."/>
            <person name="Clum A."/>
            <person name="Labutti K."/>
            <person name="Kaluzhnaya M.G."/>
            <person name="Lim S."/>
            <person name="Beck D.A."/>
            <person name="Glavina Del Rio T."/>
            <person name="Nolan M."/>
            <person name="Mavromatis K."/>
            <person name="Huntemann M."/>
            <person name="Lucas S."/>
            <person name="Lidstrom M.E."/>
            <person name="Ivanova N."/>
            <person name="Chistoserdova L."/>
        </authorList>
    </citation>
    <scope>NUCLEOTIDE SEQUENCE [LARGE SCALE GENOMIC DNA]</scope>
    <source>
        <strain evidence="11 12">SIP3-4</strain>
    </source>
</reference>
<dbReference type="Gene3D" id="1.10.1220.10">
    <property type="entry name" value="Met repressor-like"/>
    <property type="match status" value="1"/>
</dbReference>
<keyword evidence="6 8" id="KW-0238">DNA-binding</keyword>
<evidence type="ECO:0000256" key="2">
    <source>
        <dbReference type="ARBA" id="ARBA00008478"/>
    </source>
</evidence>
<feature type="domain" description="Transcription factor NikR nickel binding C-terminal" evidence="10">
    <location>
        <begin position="62"/>
        <end position="137"/>
    </location>
</feature>
<comment type="caution">
    <text evidence="8">Lacks conserved residue(s) required for the propagation of feature annotation.</text>
</comment>
<dbReference type="EMBL" id="CP001674">
    <property type="protein sequence ID" value="ACT50198.1"/>
    <property type="molecule type" value="Genomic_DNA"/>
</dbReference>
<dbReference type="SUPFAM" id="SSF55021">
    <property type="entry name" value="ACT-like"/>
    <property type="match status" value="1"/>
</dbReference>
<evidence type="ECO:0000259" key="10">
    <source>
        <dbReference type="Pfam" id="PF08753"/>
    </source>
</evidence>
<dbReference type="SUPFAM" id="SSF47598">
    <property type="entry name" value="Ribbon-helix-helix"/>
    <property type="match status" value="1"/>
</dbReference>
<dbReference type="eggNOG" id="COG0864">
    <property type="taxonomic scope" value="Bacteria"/>
</dbReference>
<keyword evidence="12" id="KW-1185">Reference proteome</keyword>
<organism evidence="11 12">
    <name type="scientific">Methylovorus glucosotrophus (strain SIP3-4)</name>
    <dbReference type="NCBI Taxonomy" id="582744"/>
    <lineage>
        <taxon>Bacteria</taxon>
        <taxon>Pseudomonadati</taxon>
        <taxon>Pseudomonadota</taxon>
        <taxon>Betaproteobacteria</taxon>
        <taxon>Nitrosomonadales</taxon>
        <taxon>Methylophilaceae</taxon>
        <taxon>Methylovorus</taxon>
    </lineage>
</organism>
<dbReference type="STRING" id="582744.Msip34_0950"/>
<proteinExistence type="inferred from homology"/>